<dbReference type="EMBL" id="LAZR01017550">
    <property type="protein sequence ID" value="KKL99934.1"/>
    <property type="molecule type" value="Genomic_DNA"/>
</dbReference>
<dbReference type="PRINTS" id="PR00086">
    <property type="entry name" value="LLDHDRGNASE"/>
</dbReference>
<dbReference type="GO" id="GO:0004459">
    <property type="term" value="F:L-lactate dehydrogenase (NAD+) activity"/>
    <property type="evidence" value="ECO:0007669"/>
    <property type="project" value="TreeGrafter"/>
</dbReference>
<dbReference type="InterPro" id="IPR001557">
    <property type="entry name" value="L-lactate/malate_DH"/>
</dbReference>
<dbReference type="Pfam" id="PF00056">
    <property type="entry name" value="Ldh_1_N"/>
    <property type="match status" value="1"/>
</dbReference>
<dbReference type="AlphaFoldDB" id="A0A0F9GM21"/>
<evidence type="ECO:0000259" key="3">
    <source>
        <dbReference type="Pfam" id="PF00056"/>
    </source>
</evidence>
<gene>
    <name evidence="4" type="ORF">LCGC14_1809470</name>
</gene>
<dbReference type="InterPro" id="IPR001236">
    <property type="entry name" value="Lactate/malate_DH_N"/>
</dbReference>
<dbReference type="SUPFAM" id="SSF51735">
    <property type="entry name" value="NAD(P)-binding Rossmann-fold domains"/>
    <property type="match status" value="1"/>
</dbReference>
<proteinExistence type="predicted"/>
<protein>
    <recommendedName>
        <fullName evidence="3">Lactate/malate dehydrogenase N-terminal domain-containing protein</fullName>
    </recommendedName>
</protein>
<keyword evidence="2" id="KW-0520">NAD</keyword>
<keyword evidence="1" id="KW-0560">Oxidoreductase</keyword>
<comment type="caution">
    <text evidence="4">The sequence shown here is derived from an EMBL/GenBank/DDBJ whole genome shotgun (WGS) entry which is preliminary data.</text>
</comment>
<name>A0A0F9GM21_9ZZZZ</name>
<evidence type="ECO:0000256" key="2">
    <source>
        <dbReference type="ARBA" id="ARBA00023027"/>
    </source>
</evidence>
<organism evidence="4">
    <name type="scientific">marine sediment metagenome</name>
    <dbReference type="NCBI Taxonomy" id="412755"/>
    <lineage>
        <taxon>unclassified sequences</taxon>
        <taxon>metagenomes</taxon>
        <taxon>ecological metagenomes</taxon>
    </lineage>
</organism>
<reference evidence="4" key="1">
    <citation type="journal article" date="2015" name="Nature">
        <title>Complex archaea that bridge the gap between prokaryotes and eukaryotes.</title>
        <authorList>
            <person name="Spang A."/>
            <person name="Saw J.H."/>
            <person name="Jorgensen S.L."/>
            <person name="Zaremba-Niedzwiedzka K."/>
            <person name="Martijn J."/>
            <person name="Lind A.E."/>
            <person name="van Eijk R."/>
            <person name="Schleper C."/>
            <person name="Guy L."/>
            <person name="Ettema T.J."/>
        </authorList>
    </citation>
    <scope>NUCLEOTIDE SEQUENCE</scope>
</reference>
<evidence type="ECO:0000313" key="4">
    <source>
        <dbReference type="EMBL" id="KKL99934.1"/>
    </source>
</evidence>
<dbReference type="GO" id="GO:0006089">
    <property type="term" value="P:lactate metabolic process"/>
    <property type="evidence" value="ECO:0007669"/>
    <property type="project" value="TreeGrafter"/>
</dbReference>
<dbReference type="PANTHER" id="PTHR43128:SF16">
    <property type="entry name" value="L-LACTATE DEHYDROGENASE"/>
    <property type="match status" value="1"/>
</dbReference>
<feature type="domain" description="Lactate/malate dehydrogenase N-terminal" evidence="3">
    <location>
        <begin position="1"/>
        <end position="125"/>
    </location>
</feature>
<dbReference type="PANTHER" id="PTHR43128">
    <property type="entry name" value="L-2-HYDROXYCARBOXYLATE DEHYDROGENASE (NAD(P)(+))"/>
    <property type="match status" value="1"/>
</dbReference>
<dbReference type="InterPro" id="IPR036291">
    <property type="entry name" value="NAD(P)-bd_dom_sf"/>
</dbReference>
<accession>A0A0F9GM21</accession>
<evidence type="ECO:0000256" key="1">
    <source>
        <dbReference type="ARBA" id="ARBA00023002"/>
    </source>
</evidence>
<dbReference type="Gene3D" id="3.40.50.720">
    <property type="entry name" value="NAD(P)-binding Rossmann-like Domain"/>
    <property type="match status" value="1"/>
</dbReference>
<sequence length="168" mass="19131">MKIGIIGVGNVGVSIAYTMFFKKGITEIRLNDINKDKALGEAEDLRQAAGIMRSSIIINAVRKKYLIHCDYIFICCGKARQSSSEEMNGLYKDNARLLKKVIKDLPRDKIYIITNPVERLAKLFKVKYLGKILDETRYLMKAKDGGWIVDKKGNTRWGVAMEAWRVVK</sequence>